<feature type="transmembrane region" description="Helical" evidence="1">
    <location>
        <begin position="115"/>
        <end position="134"/>
    </location>
</feature>
<protein>
    <submittedName>
        <fullName evidence="2">Uncharacterized protein</fullName>
    </submittedName>
</protein>
<feature type="transmembrane region" description="Helical" evidence="1">
    <location>
        <begin position="78"/>
        <end position="95"/>
    </location>
</feature>
<dbReference type="EMBL" id="BAAAQK010000005">
    <property type="protein sequence ID" value="GAA1844343.1"/>
    <property type="molecule type" value="Genomic_DNA"/>
</dbReference>
<evidence type="ECO:0000313" key="3">
    <source>
        <dbReference type="Proteomes" id="UP001500449"/>
    </source>
</evidence>
<dbReference type="PANTHER" id="PTHR30482">
    <property type="entry name" value="HIGH-AFFINITY BRANCHED-CHAIN AMINO ACID TRANSPORT SYSTEM PERMEASE"/>
    <property type="match status" value="1"/>
</dbReference>
<organism evidence="2 3">
    <name type="scientific">Pseudonocardia ailaonensis</name>
    <dbReference type="NCBI Taxonomy" id="367279"/>
    <lineage>
        <taxon>Bacteria</taxon>
        <taxon>Bacillati</taxon>
        <taxon>Actinomycetota</taxon>
        <taxon>Actinomycetes</taxon>
        <taxon>Pseudonocardiales</taxon>
        <taxon>Pseudonocardiaceae</taxon>
        <taxon>Pseudonocardia</taxon>
    </lineage>
</organism>
<sequence>MANSGIVSFGHMAFIVIGAYTSAIVSMPLAIKATMLPHLPGALGRLQLGLVPATLLAALFAACVAFVVGLVLMRLAGLAAGIATLGLLVLTQVVVVGSEDLTRGVKILTPIPIDLTLGAALAMAMVAVLVAFLYQRFALKEGGKRDGHDFGHDYPQPYIPRRYTFGVPSGSPRRGP</sequence>
<evidence type="ECO:0000313" key="2">
    <source>
        <dbReference type="EMBL" id="GAA1844343.1"/>
    </source>
</evidence>
<gene>
    <name evidence="2" type="ORF">GCM10009836_24720</name>
</gene>
<reference evidence="2 3" key="1">
    <citation type="journal article" date="2019" name="Int. J. Syst. Evol. Microbiol.">
        <title>The Global Catalogue of Microorganisms (GCM) 10K type strain sequencing project: providing services to taxonomists for standard genome sequencing and annotation.</title>
        <authorList>
            <consortium name="The Broad Institute Genomics Platform"/>
            <consortium name="The Broad Institute Genome Sequencing Center for Infectious Disease"/>
            <person name="Wu L."/>
            <person name="Ma J."/>
        </authorList>
    </citation>
    <scope>NUCLEOTIDE SEQUENCE [LARGE SCALE GENOMIC DNA]</scope>
    <source>
        <strain evidence="2 3">JCM 16009</strain>
    </source>
</reference>
<accession>A0ABN2MYI0</accession>
<dbReference type="PANTHER" id="PTHR30482:SF20">
    <property type="entry name" value="HIGH-AFFINITY BRANCHED-CHAIN AMINO ACID TRANSPORT SYSTEM PERMEASE PROTEIN LIVM"/>
    <property type="match status" value="1"/>
</dbReference>
<proteinExistence type="predicted"/>
<dbReference type="InterPro" id="IPR043428">
    <property type="entry name" value="LivM-like"/>
</dbReference>
<name>A0ABN2MYI0_9PSEU</name>
<keyword evidence="1" id="KW-0812">Transmembrane</keyword>
<feature type="transmembrane region" description="Helical" evidence="1">
    <location>
        <begin position="12"/>
        <end position="31"/>
    </location>
</feature>
<keyword evidence="1" id="KW-1133">Transmembrane helix</keyword>
<keyword evidence="1" id="KW-0472">Membrane</keyword>
<keyword evidence="3" id="KW-1185">Reference proteome</keyword>
<evidence type="ECO:0000256" key="1">
    <source>
        <dbReference type="SAM" id="Phobius"/>
    </source>
</evidence>
<dbReference type="Proteomes" id="UP001500449">
    <property type="component" value="Unassembled WGS sequence"/>
</dbReference>
<feature type="transmembrane region" description="Helical" evidence="1">
    <location>
        <begin position="51"/>
        <end position="71"/>
    </location>
</feature>
<comment type="caution">
    <text evidence="2">The sequence shown here is derived from an EMBL/GenBank/DDBJ whole genome shotgun (WGS) entry which is preliminary data.</text>
</comment>